<dbReference type="OrthoDB" id="1034868at2759"/>
<sequence>MMKLEGVMLPELRCKCLTLKLHVSEYNLYGIASLLQSSPLLESLNIHIETGCEDSPCHIEQSYFAEVDNINLPSWIPNSVSQSQEC</sequence>
<evidence type="ECO:0000313" key="2">
    <source>
        <dbReference type="Proteomes" id="UP001152561"/>
    </source>
</evidence>
<evidence type="ECO:0000313" key="1">
    <source>
        <dbReference type="EMBL" id="KAJ8541808.1"/>
    </source>
</evidence>
<dbReference type="EMBL" id="JAJAGQ010000015">
    <property type="protein sequence ID" value="KAJ8541808.1"/>
    <property type="molecule type" value="Genomic_DNA"/>
</dbReference>
<proteinExistence type="predicted"/>
<reference evidence="2" key="1">
    <citation type="journal article" date="2023" name="Proc. Natl. Acad. Sci. U.S.A.">
        <title>Genomic and structural basis for evolution of tropane alkaloid biosynthesis.</title>
        <authorList>
            <person name="Wanga Y.-J."/>
            <person name="Taina T."/>
            <person name="Yua J.-Y."/>
            <person name="Lia J."/>
            <person name="Xua B."/>
            <person name="Chenc J."/>
            <person name="D'Auriad J.C."/>
            <person name="Huanga J.-P."/>
            <person name="Huanga S.-X."/>
        </authorList>
    </citation>
    <scope>NUCLEOTIDE SEQUENCE [LARGE SCALE GENOMIC DNA]</scope>
    <source>
        <strain evidence="2">cv. KIB-2019</strain>
    </source>
</reference>
<protein>
    <submittedName>
        <fullName evidence="1">Uncharacterized protein</fullName>
    </submittedName>
</protein>
<accession>A0A9Q1LTV6</accession>
<dbReference type="Proteomes" id="UP001152561">
    <property type="component" value="Unassembled WGS sequence"/>
</dbReference>
<name>A0A9Q1LTV6_9SOLA</name>
<organism evidence="1 2">
    <name type="scientific">Anisodus acutangulus</name>
    <dbReference type="NCBI Taxonomy" id="402998"/>
    <lineage>
        <taxon>Eukaryota</taxon>
        <taxon>Viridiplantae</taxon>
        <taxon>Streptophyta</taxon>
        <taxon>Embryophyta</taxon>
        <taxon>Tracheophyta</taxon>
        <taxon>Spermatophyta</taxon>
        <taxon>Magnoliopsida</taxon>
        <taxon>eudicotyledons</taxon>
        <taxon>Gunneridae</taxon>
        <taxon>Pentapetalae</taxon>
        <taxon>asterids</taxon>
        <taxon>lamiids</taxon>
        <taxon>Solanales</taxon>
        <taxon>Solanaceae</taxon>
        <taxon>Solanoideae</taxon>
        <taxon>Hyoscyameae</taxon>
        <taxon>Anisodus</taxon>
    </lineage>
</organism>
<comment type="caution">
    <text evidence="1">The sequence shown here is derived from an EMBL/GenBank/DDBJ whole genome shotgun (WGS) entry which is preliminary data.</text>
</comment>
<keyword evidence="2" id="KW-1185">Reference proteome</keyword>
<gene>
    <name evidence="1" type="ORF">K7X08_002624</name>
</gene>
<dbReference type="AlphaFoldDB" id="A0A9Q1LTV6"/>